<comment type="caution">
    <text evidence="2">The sequence shown here is derived from an EMBL/GenBank/DDBJ whole genome shotgun (WGS) entry which is preliminary data.</text>
</comment>
<feature type="compositionally biased region" description="Low complexity" evidence="1">
    <location>
        <begin position="13"/>
        <end position="28"/>
    </location>
</feature>
<dbReference type="InterPro" id="IPR021109">
    <property type="entry name" value="Peptidase_aspartic_dom_sf"/>
</dbReference>
<proteinExistence type="predicted"/>
<name>A0AAW1ME46_POPJA</name>
<gene>
    <name evidence="2" type="ORF">QE152_g7949</name>
</gene>
<protein>
    <submittedName>
        <fullName evidence="2">Peptidase (DUF1758)</fullName>
    </submittedName>
</protein>
<reference evidence="2 3" key="1">
    <citation type="journal article" date="2024" name="BMC Genomics">
        <title>De novo assembly and annotation of Popillia japonica's genome with initial clues to its potential as an invasive pest.</title>
        <authorList>
            <person name="Cucini C."/>
            <person name="Boschi S."/>
            <person name="Funari R."/>
            <person name="Cardaioli E."/>
            <person name="Iannotti N."/>
            <person name="Marturano G."/>
            <person name="Paoli F."/>
            <person name="Bruttini M."/>
            <person name="Carapelli A."/>
            <person name="Frati F."/>
            <person name="Nardi F."/>
        </authorList>
    </citation>
    <scope>NUCLEOTIDE SEQUENCE [LARGE SCALE GENOMIC DNA]</scope>
    <source>
        <strain evidence="2">DMR45628</strain>
    </source>
</reference>
<feature type="region of interest" description="Disordered" evidence="1">
    <location>
        <begin position="13"/>
        <end position="46"/>
    </location>
</feature>
<evidence type="ECO:0000313" key="3">
    <source>
        <dbReference type="Proteomes" id="UP001458880"/>
    </source>
</evidence>
<sequence length="289" mass="32139">MWKSNNSLLHVNKASANNSRQSNAVNNNISNKDRTEDVPNSRDANSIFNSDAQVSTNHTVKAIDNIISNVSTSQVLLSTAIVLIEDMNGTLHRCRALLDNGSMSNFITKRLCKKLNLNVTQVDYAITGVGQTTSNVKFATNFKLLSRNGLFNTRISCLVLPEVTAKLPICSFNKNMLEFPTGLELADPSYNETGSIDLLLGSAIFWKILHPEQNQVLNHDIFLQNTKFGWIVTGTLNLPQYNAKLISCLSTSEVDSRLSKFWELEEVGVTKDLVQMSRRVTENNSSKNI</sequence>
<organism evidence="2 3">
    <name type="scientific">Popillia japonica</name>
    <name type="common">Japanese beetle</name>
    <dbReference type="NCBI Taxonomy" id="7064"/>
    <lineage>
        <taxon>Eukaryota</taxon>
        <taxon>Metazoa</taxon>
        <taxon>Ecdysozoa</taxon>
        <taxon>Arthropoda</taxon>
        <taxon>Hexapoda</taxon>
        <taxon>Insecta</taxon>
        <taxon>Pterygota</taxon>
        <taxon>Neoptera</taxon>
        <taxon>Endopterygota</taxon>
        <taxon>Coleoptera</taxon>
        <taxon>Polyphaga</taxon>
        <taxon>Scarabaeiformia</taxon>
        <taxon>Scarabaeidae</taxon>
        <taxon>Rutelinae</taxon>
        <taxon>Popillia</taxon>
    </lineage>
</organism>
<feature type="compositionally biased region" description="Basic and acidic residues" evidence="1">
    <location>
        <begin position="31"/>
        <end position="40"/>
    </location>
</feature>
<accession>A0AAW1ME46</accession>
<evidence type="ECO:0000313" key="2">
    <source>
        <dbReference type="EMBL" id="KAK9744282.1"/>
    </source>
</evidence>
<dbReference type="Gene3D" id="2.40.70.10">
    <property type="entry name" value="Acid Proteases"/>
    <property type="match status" value="1"/>
</dbReference>
<dbReference type="EMBL" id="JASPKY010000060">
    <property type="protein sequence ID" value="KAK9744282.1"/>
    <property type="molecule type" value="Genomic_DNA"/>
</dbReference>
<dbReference type="Proteomes" id="UP001458880">
    <property type="component" value="Unassembled WGS sequence"/>
</dbReference>
<keyword evidence="3" id="KW-1185">Reference proteome</keyword>
<evidence type="ECO:0000256" key="1">
    <source>
        <dbReference type="SAM" id="MobiDB-lite"/>
    </source>
</evidence>
<dbReference type="AlphaFoldDB" id="A0AAW1ME46"/>